<dbReference type="InterPro" id="IPR045886">
    <property type="entry name" value="ThiF/MoeB/HesA"/>
</dbReference>
<dbReference type="Pfam" id="PF14461">
    <property type="entry name" value="Prok-E2_B"/>
    <property type="match status" value="1"/>
</dbReference>
<dbReference type="InterPro" id="IPR032701">
    <property type="entry name" value="Prok-E2_B_dom"/>
</dbReference>
<evidence type="ECO:0000259" key="2">
    <source>
        <dbReference type="Pfam" id="PF00899"/>
    </source>
</evidence>
<evidence type="ECO:0000313" key="5">
    <source>
        <dbReference type="Proteomes" id="UP000001302"/>
    </source>
</evidence>
<dbReference type="Pfam" id="PF00899">
    <property type="entry name" value="ThiF"/>
    <property type="match status" value="1"/>
</dbReference>
<dbReference type="InterPro" id="IPR000594">
    <property type="entry name" value="ThiF_NAD_FAD-bd"/>
</dbReference>
<evidence type="ECO:0000313" key="4">
    <source>
        <dbReference type="EMBL" id="ADM08206.1"/>
    </source>
</evidence>
<gene>
    <name evidence="4" type="ordered locus">PB2503_00627</name>
</gene>
<feature type="region of interest" description="Disordered" evidence="1">
    <location>
        <begin position="285"/>
        <end position="305"/>
    </location>
</feature>
<dbReference type="OrthoDB" id="891532at2"/>
<dbReference type="SUPFAM" id="SSF69572">
    <property type="entry name" value="Activating enzymes of the ubiquitin-like proteins"/>
    <property type="match status" value="1"/>
</dbReference>
<dbReference type="PANTHER" id="PTHR43267">
    <property type="entry name" value="TRNA THREONYLCARBAMOYLADENOSINE DEHYDRATASE"/>
    <property type="match status" value="1"/>
</dbReference>
<dbReference type="HOGENOM" id="CLU_019556_0_0_5"/>
<dbReference type="STRING" id="314260.PB2503_00627"/>
<dbReference type="eggNOG" id="COG0476">
    <property type="taxonomic scope" value="Bacteria"/>
</dbReference>
<feature type="compositionally biased region" description="Basic residues" evidence="1">
    <location>
        <begin position="292"/>
        <end position="305"/>
    </location>
</feature>
<evidence type="ECO:0000259" key="3">
    <source>
        <dbReference type="Pfam" id="PF14461"/>
    </source>
</evidence>
<dbReference type="InterPro" id="IPR035985">
    <property type="entry name" value="Ubiquitin-activating_enz"/>
</dbReference>
<organism evidence="4 5">
    <name type="scientific">Parvularcula bermudensis (strain ATCC BAA-594 / HTCC2503 / KCTC 12087)</name>
    <dbReference type="NCBI Taxonomy" id="314260"/>
    <lineage>
        <taxon>Bacteria</taxon>
        <taxon>Pseudomonadati</taxon>
        <taxon>Pseudomonadota</taxon>
        <taxon>Alphaproteobacteria</taxon>
        <taxon>Parvularculales</taxon>
        <taxon>Parvularculaceae</taxon>
        <taxon>Parvularcula</taxon>
    </lineage>
</organism>
<proteinExistence type="predicted"/>
<dbReference type="EMBL" id="CP002156">
    <property type="protein sequence ID" value="ADM08206.1"/>
    <property type="molecule type" value="Genomic_DNA"/>
</dbReference>
<dbReference type="Proteomes" id="UP000001302">
    <property type="component" value="Chromosome"/>
</dbReference>
<dbReference type="AlphaFoldDB" id="E0TAZ7"/>
<reference evidence="4 5" key="2">
    <citation type="journal article" date="2011" name="J. Bacteriol.">
        <title>Complete genome sequence of strain HTCC2503T of Parvularcula bermudensis, the type species of the order "Parvularculales" in the class Alphaproteobacteria.</title>
        <authorList>
            <person name="Oh H.M."/>
            <person name="Kang I."/>
            <person name="Vergin K.L."/>
            <person name="Kang D."/>
            <person name="Rhee K.H."/>
            <person name="Giovannoni S.J."/>
            <person name="Cho J.C."/>
        </authorList>
    </citation>
    <scope>NUCLEOTIDE SEQUENCE [LARGE SCALE GENOMIC DNA]</scope>
    <source>
        <strain evidence="5">ATCC BAA-594 / HTCC2503 / KCTC 12087</strain>
    </source>
</reference>
<accession>E0TAZ7</accession>
<feature type="domain" description="THIF-type NAD/FAD binding fold" evidence="2">
    <location>
        <begin position="324"/>
        <end position="542"/>
    </location>
</feature>
<dbReference type="KEGG" id="pbr:PB2503_00627"/>
<sequence>MTAGGVISEARTALADRLGAYLLSAFDAQPFSASDLQAYNGKKVDRGWRLPGDPPLHLLLDPEFPYAPPRIALPDETQRLLWPHVETAGLLCVFPTQTNIDAFEPEKVATALITDARDLITRNQSGDLDEEFRKEFQSYWTLAIDDKAPFYRSLVVPRGPTRKVRVWRGQQKSKLIRIFGDTDEALNLWLSNAYGSPPKEGWRLYDALLIWLERPLIPSEYPNSARDIEALLSSSAPRAGDILPLLDISQSTDVLIGAPSEVGACFGAVHLDKPDAKAVQKGFRPGRAPAAHVKRHATSPARKARKGMVERVDSSWVHGRDYNEDIKRLTDTNVIVIGCGALGASVAVLLAQAGVGKMRLFDGEKLDRPNTSRHPLGARQIGENKANALAEHISGRFPHMRKIEAVPEDLVATNIDIYADISEADLVVSATGEWSSMSLIADAAGFWGAPLQTIWQEPQALAAHSVVTFRKGPCLRCGFNLLGKPHFEAIFQNEADVWRQIPACGGAFTPYGATDLAYTSGFCAAESLKLLSATPVRARHALWAASEDRLAQVGTRYTENLIAAFHPSPQGGVLTRDWPESASCRVCAA</sequence>
<dbReference type="PANTHER" id="PTHR43267:SF3">
    <property type="entry name" value="THIF PROTEIN"/>
    <property type="match status" value="1"/>
</dbReference>
<evidence type="ECO:0000256" key="1">
    <source>
        <dbReference type="SAM" id="MobiDB-lite"/>
    </source>
</evidence>
<dbReference type="GO" id="GO:0008641">
    <property type="term" value="F:ubiquitin-like modifier activating enzyme activity"/>
    <property type="evidence" value="ECO:0007669"/>
    <property type="project" value="InterPro"/>
</dbReference>
<dbReference type="Gene3D" id="3.40.50.720">
    <property type="entry name" value="NAD(P)-binding Rossmann-like Domain"/>
    <property type="match status" value="1"/>
</dbReference>
<name>E0TAZ7_PARBH</name>
<protein>
    <submittedName>
        <fullName evidence="4">Uncharacterized protein</fullName>
    </submittedName>
</protein>
<reference evidence="5" key="1">
    <citation type="submission" date="2010-08" db="EMBL/GenBank/DDBJ databases">
        <title>Genome sequence of Parvularcula bermudensis HTCC2503.</title>
        <authorList>
            <person name="Kang D.-M."/>
            <person name="Oh H.-M."/>
            <person name="Cho J.-C."/>
        </authorList>
    </citation>
    <scope>NUCLEOTIDE SEQUENCE [LARGE SCALE GENOMIC DNA]</scope>
    <source>
        <strain evidence="5">ATCC BAA-594 / HTCC2503 / KCTC 12087</strain>
    </source>
</reference>
<keyword evidence="5" id="KW-1185">Reference proteome</keyword>
<feature type="domain" description="Prokaryotic E2 family B" evidence="3">
    <location>
        <begin position="20"/>
        <end position="148"/>
    </location>
</feature>
<dbReference type="GO" id="GO:0061503">
    <property type="term" value="F:tRNA threonylcarbamoyladenosine dehydratase"/>
    <property type="evidence" value="ECO:0007669"/>
    <property type="project" value="TreeGrafter"/>
</dbReference>
<dbReference type="GO" id="GO:0061504">
    <property type="term" value="P:cyclic threonylcarbamoyladenosine biosynthetic process"/>
    <property type="evidence" value="ECO:0007669"/>
    <property type="project" value="TreeGrafter"/>
</dbReference>
<dbReference type="RefSeq" id="WP_013299180.1">
    <property type="nucleotide sequence ID" value="NC_014414.1"/>
</dbReference>